<dbReference type="PANTHER" id="PTHR36173">
    <property type="entry name" value="RIBONUCLEASE VAPC16-RELATED"/>
    <property type="match status" value="1"/>
</dbReference>
<dbReference type="EMBL" id="BIMR01000020">
    <property type="protein sequence ID" value="GCE75337.1"/>
    <property type="molecule type" value="Genomic_DNA"/>
</dbReference>
<dbReference type="InterPro" id="IPR052919">
    <property type="entry name" value="TA_system_RNase"/>
</dbReference>
<dbReference type="GO" id="GO:0004518">
    <property type="term" value="F:nuclease activity"/>
    <property type="evidence" value="ECO:0007669"/>
    <property type="project" value="UniProtKB-KW"/>
</dbReference>
<sequence length="135" mass="14536">MGVSRAYLLDTHVVLWLLAEPGTVDPAARAVLADPTSTLVVSAASAMEVATKVRLGKLPVEYTALVQAWEQRVRDLRATELPISAQHAVLAGSLAWDHRDPFDRFLAAQAIVENVTLVTRDAALTAFPQVATIHA</sequence>
<gene>
    <name evidence="6" type="ORF">CBZ_03930</name>
</gene>
<protein>
    <submittedName>
        <fullName evidence="6">Twitching motility protein PilT</fullName>
    </submittedName>
</protein>
<comment type="caution">
    <text evidence="6">The sequence shown here is derived from an EMBL/GenBank/DDBJ whole genome shotgun (WGS) entry which is preliminary data.</text>
</comment>
<reference evidence="6 7" key="1">
    <citation type="submission" date="2019-01" db="EMBL/GenBank/DDBJ databases">
        <title>Draft genome sequence of Cellulomonas takizawaensis strain TKZ-21.</title>
        <authorList>
            <person name="Yamamura H."/>
            <person name="Hayashi T."/>
            <person name="Hamada M."/>
            <person name="Serisawa Y."/>
            <person name="Matsuyama K."/>
            <person name="Nakagawa Y."/>
            <person name="Otoguro M."/>
            <person name="Yanagida F."/>
            <person name="Hayakawa M."/>
        </authorList>
    </citation>
    <scope>NUCLEOTIDE SEQUENCE [LARGE SCALE GENOMIC DNA]</scope>
    <source>
        <strain evidence="6 7">NBRC12680</strain>
    </source>
</reference>
<evidence type="ECO:0000313" key="7">
    <source>
        <dbReference type="Proteomes" id="UP000289954"/>
    </source>
</evidence>
<dbReference type="AlphaFoldDB" id="A0A402DMI9"/>
<dbReference type="GO" id="GO:0016787">
    <property type="term" value="F:hydrolase activity"/>
    <property type="evidence" value="ECO:0007669"/>
    <property type="project" value="UniProtKB-KW"/>
</dbReference>
<keyword evidence="1" id="KW-0540">Nuclease</keyword>
<dbReference type="GO" id="GO:0046872">
    <property type="term" value="F:metal ion binding"/>
    <property type="evidence" value="ECO:0007669"/>
    <property type="project" value="UniProtKB-KW"/>
</dbReference>
<dbReference type="InterPro" id="IPR041705">
    <property type="entry name" value="PIN_Sll0205"/>
</dbReference>
<dbReference type="SUPFAM" id="SSF88723">
    <property type="entry name" value="PIN domain-like"/>
    <property type="match status" value="1"/>
</dbReference>
<evidence type="ECO:0000256" key="1">
    <source>
        <dbReference type="ARBA" id="ARBA00022722"/>
    </source>
</evidence>
<evidence type="ECO:0000256" key="4">
    <source>
        <dbReference type="ARBA" id="ARBA00022842"/>
    </source>
</evidence>
<keyword evidence="3" id="KW-0378">Hydrolase</keyword>
<evidence type="ECO:0000256" key="2">
    <source>
        <dbReference type="ARBA" id="ARBA00022723"/>
    </source>
</evidence>
<dbReference type="InterPro" id="IPR029060">
    <property type="entry name" value="PIN-like_dom_sf"/>
</dbReference>
<accession>A0A402DMI9</accession>
<dbReference type="InterPro" id="IPR002716">
    <property type="entry name" value="PIN_dom"/>
</dbReference>
<keyword evidence="2" id="KW-0479">Metal-binding</keyword>
<name>A0A402DMI9_9CELL</name>
<feature type="domain" description="PIN" evidence="5">
    <location>
        <begin position="7"/>
        <end position="125"/>
    </location>
</feature>
<dbReference type="PANTHER" id="PTHR36173:SF2">
    <property type="entry name" value="RIBONUCLEASE VAPC16"/>
    <property type="match status" value="1"/>
</dbReference>
<evidence type="ECO:0000259" key="5">
    <source>
        <dbReference type="Pfam" id="PF01850"/>
    </source>
</evidence>
<dbReference type="Proteomes" id="UP000289954">
    <property type="component" value="Unassembled WGS sequence"/>
</dbReference>
<dbReference type="Gene3D" id="3.40.50.1010">
    <property type="entry name" value="5'-nuclease"/>
    <property type="match status" value="1"/>
</dbReference>
<dbReference type="RefSeq" id="WP_307720740.1">
    <property type="nucleotide sequence ID" value="NZ_BIMR01000020.1"/>
</dbReference>
<proteinExistence type="predicted"/>
<keyword evidence="4" id="KW-0460">Magnesium</keyword>
<dbReference type="CDD" id="cd09872">
    <property type="entry name" value="PIN_Sll0205-like"/>
    <property type="match status" value="1"/>
</dbReference>
<dbReference type="Pfam" id="PF01850">
    <property type="entry name" value="PIN"/>
    <property type="match status" value="1"/>
</dbReference>
<organism evidence="6 7">
    <name type="scientific">Cellulomonas biazotea</name>
    <dbReference type="NCBI Taxonomy" id="1709"/>
    <lineage>
        <taxon>Bacteria</taxon>
        <taxon>Bacillati</taxon>
        <taxon>Actinomycetota</taxon>
        <taxon>Actinomycetes</taxon>
        <taxon>Micrococcales</taxon>
        <taxon>Cellulomonadaceae</taxon>
        <taxon>Cellulomonas</taxon>
    </lineage>
</organism>
<evidence type="ECO:0000256" key="3">
    <source>
        <dbReference type="ARBA" id="ARBA00022801"/>
    </source>
</evidence>
<keyword evidence="7" id="KW-1185">Reference proteome</keyword>
<evidence type="ECO:0000313" key="6">
    <source>
        <dbReference type="EMBL" id="GCE75337.1"/>
    </source>
</evidence>